<dbReference type="Proteomes" id="UP000054498">
    <property type="component" value="Unassembled WGS sequence"/>
</dbReference>
<evidence type="ECO:0000256" key="1">
    <source>
        <dbReference type="SAM" id="MobiDB-lite"/>
    </source>
</evidence>
<keyword evidence="3" id="KW-0418">Kinase</keyword>
<dbReference type="RefSeq" id="XP_013904391.1">
    <property type="nucleotide sequence ID" value="XM_014048937.1"/>
</dbReference>
<feature type="compositionally biased region" description="Gly residues" evidence="1">
    <location>
        <begin position="9"/>
        <end position="23"/>
    </location>
</feature>
<dbReference type="SMART" id="SM00220">
    <property type="entry name" value="S_TKc"/>
    <property type="match status" value="1"/>
</dbReference>
<keyword evidence="3" id="KW-0808">Transferase</keyword>
<dbReference type="InterPro" id="IPR001245">
    <property type="entry name" value="Ser-Thr/Tyr_kinase_cat_dom"/>
</dbReference>
<feature type="compositionally biased region" description="Gly residues" evidence="1">
    <location>
        <begin position="546"/>
        <end position="560"/>
    </location>
</feature>
<dbReference type="KEGG" id="mng:MNEG_2589"/>
<evidence type="ECO:0000259" key="2">
    <source>
        <dbReference type="PROSITE" id="PS50011"/>
    </source>
</evidence>
<dbReference type="OrthoDB" id="339325at2759"/>
<feature type="domain" description="Protein kinase" evidence="2">
    <location>
        <begin position="144"/>
        <end position="509"/>
    </location>
</feature>
<dbReference type="GeneID" id="25735467"/>
<sequence>MCSSRGNVSDGGDGGSVGGGSVGDSGVDGAWGPPVLQRRVSAPAAGGGADGPPPSLAARSPRSPCRESPRVRRRTSRLNAAWGSNPSRLSHTSAAHAPPASPAPLAISGGAVGASCGGATSAAAFGCGGEAFPDPLLLPSLPQVDFIERIGKGSFGEVFKASAREGEGAAERAAAAPAEAVGAELARHEYESWLNANLRHPQIVQLFTSFTLALEAPAGATHAAAGSACGAGGGGAREGAAGATQWKTHLIMEWCDMGTMQCAAPSSRPLPSPRRGARAKAALRGGAFLDDAGLVRLDFVLATAKEVCAAVAYLHGCGVVHGDLKATNVLLKGAAATRHDGRGFCARVSDFGLSQVMEMFSTPAGPTPTGSSNSSCSRRSSCTGSISSSGSSGGGSAAAGAGAPCFGALTHAAPELLRGAPLSRESDVYAVGVLLWELVTCGAPFHGMNPGQLMSAKLSRPTADMLPLPDWVPRGLAELCQGCWRDDPACRPPMEGVIAALNRLAVELLGQDRAVAAFPDVAKLVLAMRRAAAAATAAASADPHSSGGGGSGGAEAGRER</sequence>
<feature type="compositionally biased region" description="Low complexity" evidence="1">
    <location>
        <begin position="89"/>
        <end position="101"/>
    </location>
</feature>
<dbReference type="GO" id="GO:0005524">
    <property type="term" value="F:ATP binding"/>
    <property type="evidence" value="ECO:0007669"/>
    <property type="project" value="InterPro"/>
</dbReference>
<dbReference type="EC" id="2.7.11.25" evidence="3"/>
<dbReference type="InterPro" id="IPR008271">
    <property type="entry name" value="Ser/Thr_kinase_AS"/>
</dbReference>
<feature type="region of interest" description="Disordered" evidence="1">
    <location>
        <begin position="537"/>
        <end position="560"/>
    </location>
</feature>
<dbReference type="InterPro" id="IPR051681">
    <property type="entry name" value="Ser/Thr_Kinases-Pseudokinases"/>
</dbReference>
<reference evidence="3 4" key="1">
    <citation type="journal article" date="2013" name="BMC Genomics">
        <title>Reconstruction of the lipid metabolism for the microalga Monoraphidium neglectum from its genome sequence reveals characteristics suitable for biofuel production.</title>
        <authorList>
            <person name="Bogen C."/>
            <person name="Al-Dilaimi A."/>
            <person name="Albersmeier A."/>
            <person name="Wichmann J."/>
            <person name="Grundmann M."/>
            <person name="Rupp O."/>
            <person name="Lauersen K.J."/>
            <person name="Blifernez-Klassen O."/>
            <person name="Kalinowski J."/>
            <person name="Goesmann A."/>
            <person name="Mussgnug J.H."/>
            <person name="Kruse O."/>
        </authorList>
    </citation>
    <scope>NUCLEOTIDE SEQUENCE [LARGE SCALE GENOMIC DNA]</scope>
    <source>
        <strain evidence="3 4">SAG 48.87</strain>
    </source>
</reference>
<name>A0A0D2MYD8_9CHLO</name>
<feature type="region of interest" description="Disordered" evidence="1">
    <location>
        <begin position="1"/>
        <end position="101"/>
    </location>
</feature>
<dbReference type="PANTHER" id="PTHR44329">
    <property type="entry name" value="SERINE/THREONINE-PROTEIN KINASE TNNI3K-RELATED"/>
    <property type="match status" value="1"/>
</dbReference>
<dbReference type="PROSITE" id="PS50011">
    <property type="entry name" value="PROTEIN_KINASE_DOM"/>
    <property type="match status" value="1"/>
</dbReference>
<protein>
    <submittedName>
        <fullName evidence="3">Serine/threonine-protein kinase HT1</fullName>
        <ecNumber evidence="3">2.7.11.25</ecNumber>
    </submittedName>
</protein>
<evidence type="ECO:0000313" key="4">
    <source>
        <dbReference type="Proteomes" id="UP000054498"/>
    </source>
</evidence>
<dbReference type="Gene3D" id="1.10.510.10">
    <property type="entry name" value="Transferase(Phosphotransferase) domain 1"/>
    <property type="match status" value="1"/>
</dbReference>
<dbReference type="SUPFAM" id="SSF56112">
    <property type="entry name" value="Protein kinase-like (PK-like)"/>
    <property type="match status" value="1"/>
</dbReference>
<keyword evidence="4" id="KW-1185">Reference proteome</keyword>
<dbReference type="PROSITE" id="PS00108">
    <property type="entry name" value="PROTEIN_KINASE_ST"/>
    <property type="match status" value="1"/>
</dbReference>
<evidence type="ECO:0000313" key="3">
    <source>
        <dbReference type="EMBL" id="KIZ05372.1"/>
    </source>
</evidence>
<dbReference type="Gene3D" id="3.30.200.20">
    <property type="entry name" value="Phosphorylase Kinase, domain 1"/>
    <property type="match status" value="1"/>
</dbReference>
<dbReference type="InterPro" id="IPR011009">
    <property type="entry name" value="Kinase-like_dom_sf"/>
</dbReference>
<dbReference type="EMBL" id="KK100516">
    <property type="protein sequence ID" value="KIZ05372.1"/>
    <property type="molecule type" value="Genomic_DNA"/>
</dbReference>
<dbReference type="GO" id="GO:0004709">
    <property type="term" value="F:MAP kinase kinase kinase activity"/>
    <property type="evidence" value="ECO:0007669"/>
    <property type="project" value="UniProtKB-EC"/>
</dbReference>
<gene>
    <name evidence="3" type="ORF">MNEG_2589</name>
</gene>
<dbReference type="Pfam" id="PF00069">
    <property type="entry name" value="Pkinase"/>
    <property type="match status" value="1"/>
</dbReference>
<organism evidence="3 4">
    <name type="scientific">Monoraphidium neglectum</name>
    <dbReference type="NCBI Taxonomy" id="145388"/>
    <lineage>
        <taxon>Eukaryota</taxon>
        <taxon>Viridiplantae</taxon>
        <taxon>Chlorophyta</taxon>
        <taxon>core chlorophytes</taxon>
        <taxon>Chlorophyceae</taxon>
        <taxon>CS clade</taxon>
        <taxon>Sphaeropleales</taxon>
        <taxon>Selenastraceae</taxon>
        <taxon>Monoraphidium</taxon>
    </lineage>
</organism>
<dbReference type="STRING" id="145388.A0A0D2MYD8"/>
<proteinExistence type="predicted"/>
<accession>A0A0D2MYD8</accession>
<dbReference type="Pfam" id="PF07714">
    <property type="entry name" value="PK_Tyr_Ser-Thr"/>
    <property type="match status" value="1"/>
</dbReference>
<dbReference type="AlphaFoldDB" id="A0A0D2MYD8"/>
<dbReference type="InterPro" id="IPR000719">
    <property type="entry name" value="Prot_kinase_dom"/>
</dbReference>